<dbReference type="InParanoid" id="H2ZJN0"/>
<keyword evidence="4" id="KW-0862">Zinc</keyword>
<accession>H2ZJN0</accession>
<keyword evidence="8" id="KW-1185">Reference proteome</keyword>
<dbReference type="Gene3D" id="4.10.60.10">
    <property type="entry name" value="Zinc finger, CCHC-type"/>
    <property type="match status" value="2"/>
</dbReference>
<feature type="domain" description="CCHC-type" evidence="6">
    <location>
        <begin position="74"/>
        <end position="89"/>
    </location>
</feature>
<dbReference type="SUPFAM" id="SSF57756">
    <property type="entry name" value="Retrovirus zinc finger-like domains"/>
    <property type="match status" value="2"/>
</dbReference>
<reference evidence="7" key="2">
    <citation type="submission" date="2025-08" db="UniProtKB">
        <authorList>
            <consortium name="Ensembl"/>
        </authorList>
    </citation>
    <scope>IDENTIFICATION</scope>
</reference>
<dbReference type="Pfam" id="PF00098">
    <property type="entry name" value="zf-CCHC"/>
    <property type="match status" value="1"/>
</dbReference>
<evidence type="ECO:0000256" key="2">
    <source>
        <dbReference type="ARBA" id="ARBA00022737"/>
    </source>
</evidence>
<dbReference type="GO" id="GO:0005730">
    <property type="term" value="C:nucleolus"/>
    <property type="evidence" value="ECO:0007669"/>
    <property type="project" value="TreeGrafter"/>
</dbReference>
<dbReference type="HOGENOM" id="CLU_054987_2_1_1"/>
<dbReference type="AlphaFoldDB" id="H2ZJN0"/>
<proteinExistence type="predicted"/>
<evidence type="ECO:0000313" key="7">
    <source>
        <dbReference type="Ensembl" id="ENSCSAVP00000017796.1"/>
    </source>
</evidence>
<evidence type="ECO:0000259" key="6">
    <source>
        <dbReference type="PROSITE" id="PS50158"/>
    </source>
</evidence>
<dbReference type="InterPro" id="IPR036875">
    <property type="entry name" value="Znf_CCHC_sf"/>
</dbReference>
<evidence type="ECO:0000256" key="4">
    <source>
        <dbReference type="ARBA" id="ARBA00022833"/>
    </source>
</evidence>
<evidence type="ECO:0000256" key="1">
    <source>
        <dbReference type="ARBA" id="ARBA00022723"/>
    </source>
</evidence>
<evidence type="ECO:0000256" key="3">
    <source>
        <dbReference type="ARBA" id="ARBA00022771"/>
    </source>
</evidence>
<organism evidence="7 8">
    <name type="scientific">Ciona savignyi</name>
    <name type="common">Pacific transparent sea squirt</name>
    <dbReference type="NCBI Taxonomy" id="51511"/>
    <lineage>
        <taxon>Eukaryota</taxon>
        <taxon>Metazoa</taxon>
        <taxon>Chordata</taxon>
        <taxon>Tunicata</taxon>
        <taxon>Ascidiacea</taxon>
        <taxon>Phlebobranchia</taxon>
        <taxon>Cionidae</taxon>
        <taxon>Ciona</taxon>
    </lineage>
</organism>
<dbReference type="Proteomes" id="UP000007875">
    <property type="component" value="Unassembled WGS sequence"/>
</dbReference>
<name>H2ZJN0_CIOSA</name>
<evidence type="ECO:0000256" key="5">
    <source>
        <dbReference type="PROSITE-ProRule" id="PRU00047"/>
    </source>
</evidence>
<keyword evidence="3 5" id="KW-0863">Zinc-finger</keyword>
<dbReference type="GO" id="GO:0008270">
    <property type="term" value="F:zinc ion binding"/>
    <property type="evidence" value="ECO:0007669"/>
    <property type="project" value="UniProtKB-KW"/>
</dbReference>
<dbReference type="STRING" id="51511.ENSCSAVP00000017796"/>
<feature type="domain" description="CCHC-type" evidence="6">
    <location>
        <begin position="128"/>
        <end position="144"/>
    </location>
</feature>
<sequence>MTRFARRGAQKKTPHTATSWKDIHDQAAVEQDGPSHLNITSQAQLARETAVKKDKRRENRRIKRIRKKEATKVCFHCRMPGHGMADCPSLKNDMEQGTDICFKCGSTEHLATLCTVKVPAGKQFMFAKCFVCGETGHLSKTCPDNPRGLYPDGGCCQLCGSVEHYKRDCPDRPIKDEITVYRQVIGQRGKNLHVSVDDELSLYEEADLSKKPVKRKPKLVKF</sequence>
<dbReference type="FunFam" id="4.10.60.10:FF:000091">
    <property type="entry name" value="Zinc finger CCHC-type-containing 9"/>
    <property type="match status" value="1"/>
</dbReference>
<keyword evidence="2" id="KW-0677">Repeat</keyword>
<evidence type="ECO:0000313" key="8">
    <source>
        <dbReference type="Proteomes" id="UP000007875"/>
    </source>
</evidence>
<dbReference type="PROSITE" id="PS50158">
    <property type="entry name" value="ZF_CCHC"/>
    <property type="match status" value="2"/>
</dbReference>
<dbReference type="InterPro" id="IPR001878">
    <property type="entry name" value="Znf_CCHC"/>
</dbReference>
<dbReference type="eggNOG" id="KOG4400">
    <property type="taxonomic scope" value="Eukaryota"/>
</dbReference>
<dbReference type="PANTHER" id="PTHR46242:SF1">
    <property type="entry name" value="ZINC FINGER CCHC DOMAIN-CONTAINING PROTEIN 9"/>
    <property type="match status" value="1"/>
</dbReference>
<reference evidence="8" key="1">
    <citation type="submission" date="2003-08" db="EMBL/GenBank/DDBJ databases">
        <authorList>
            <person name="Birren B."/>
            <person name="Nusbaum C."/>
            <person name="Abebe A."/>
            <person name="Abouelleil A."/>
            <person name="Adekoya E."/>
            <person name="Ait-zahra M."/>
            <person name="Allen N."/>
            <person name="Allen T."/>
            <person name="An P."/>
            <person name="Anderson M."/>
            <person name="Anderson S."/>
            <person name="Arachchi H."/>
            <person name="Armbruster J."/>
            <person name="Bachantsang P."/>
            <person name="Baldwin J."/>
            <person name="Barry A."/>
            <person name="Bayul T."/>
            <person name="Blitshsteyn B."/>
            <person name="Bloom T."/>
            <person name="Blye J."/>
            <person name="Boguslavskiy L."/>
            <person name="Borowsky M."/>
            <person name="Boukhgalter B."/>
            <person name="Brunache A."/>
            <person name="Butler J."/>
            <person name="Calixte N."/>
            <person name="Calvo S."/>
            <person name="Camarata J."/>
            <person name="Campo K."/>
            <person name="Chang J."/>
            <person name="Cheshatsang Y."/>
            <person name="Citroen M."/>
            <person name="Collymore A."/>
            <person name="Considine T."/>
            <person name="Cook A."/>
            <person name="Cooke P."/>
            <person name="Corum B."/>
            <person name="Cuomo C."/>
            <person name="David R."/>
            <person name="Dawoe T."/>
            <person name="Degray S."/>
            <person name="Dodge S."/>
            <person name="Dooley K."/>
            <person name="Dorje P."/>
            <person name="Dorjee K."/>
            <person name="Dorris L."/>
            <person name="Duffey N."/>
            <person name="Dupes A."/>
            <person name="Elkins T."/>
            <person name="Engels R."/>
            <person name="Erickson J."/>
            <person name="Farina A."/>
            <person name="Faro S."/>
            <person name="Ferreira P."/>
            <person name="Fischer H."/>
            <person name="Fitzgerald M."/>
            <person name="Foley K."/>
            <person name="Gage D."/>
            <person name="Galagan J."/>
            <person name="Gearin G."/>
            <person name="Gnerre S."/>
            <person name="Gnirke A."/>
            <person name="Goyette A."/>
            <person name="Graham J."/>
            <person name="Grandbois E."/>
            <person name="Gyaltsen K."/>
            <person name="Hafez N."/>
            <person name="Hagopian D."/>
            <person name="Hagos B."/>
            <person name="Hall J."/>
            <person name="Hatcher B."/>
            <person name="Heller A."/>
            <person name="Higgins H."/>
            <person name="Honan T."/>
            <person name="Horn A."/>
            <person name="Houde N."/>
            <person name="Hughes L."/>
            <person name="Hulme W."/>
            <person name="Husby E."/>
            <person name="Iliev I."/>
            <person name="Jaffe D."/>
            <person name="Jones C."/>
            <person name="Kamal M."/>
            <person name="Kamat A."/>
            <person name="Kamvysselis M."/>
            <person name="Karlsson E."/>
            <person name="Kells C."/>
            <person name="Kieu A."/>
            <person name="Kisner P."/>
            <person name="Kodira C."/>
            <person name="Kulbokas E."/>
            <person name="Labutti K."/>
            <person name="Lama D."/>
            <person name="Landers T."/>
            <person name="Leger J."/>
            <person name="Levine S."/>
            <person name="Lewis D."/>
            <person name="Lewis T."/>
            <person name="Lindblad-toh K."/>
            <person name="Liu X."/>
            <person name="Lokyitsang T."/>
            <person name="Lokyitsang Y."/>
            <person name="Lucien O."/>
            <person name="Lui A."/>
            <person name="Ma L.J."/>
            <person name="Mabbitt R."/>
            <person name="Macdonald J."/>
            <person name="Maclean C."/>
            <person name="Major J."/>
            <person name="Manning J."/>
            <person name="Marabella R."/>
            <person name="Maru K."/>
            <person name="Matthews C."/>
            <person name="Mauceli E."/>
            <person name="Mccarthy M."/>
            <person name="Mcdonough S."/>
            <person name="Mcghee T."/>
            <person name="Meldrim J."/>
            <person name="Meneus L."/>
            <person name="Mesirov J."/>
            <person name="Mihalev A."/>
            <person name="Mihova T."/>
            <person name="Mikkelsen T."/>
            <person name="Mlenga V."/>
            <person name="Moru K."/>
            <person name="Mozes J."/>
            <person name="Mulrain L."/>
            <person name="Munson G."/>
            <person name="Naylor J."/>
            <person name="Newes C."/>
            <person name="Nguyen C."/>
            <person name="Nguyen N."/>
            <person name="Nguyen T."/>
            <person name="Nicol R."/>
            <person name="Nielsen C."/>
            <person name="Nizzari M."/>
            <person name="Norbu C."/>
            <person name="Norbu N."/>
            <person name="O'donnell P."/>
            <person name="Okoawo O."/>
            <person name="O'leary S."/>
            <person name="Omotosho B."/>
            <person name="O'neill K."/>
            <person name="Osman S."/>
            <person name="Parker S."/>
            <person name="Perrin D."/>
            <person name="Phunkhang P."/>
            <person name="Piqani B."/>
            <person name="Purcell S."/>
            <person name="Rachupka T."/>
            <person name="Ramasamy U."/>
            <person name="Rameau R."/>
            <person name="Ray V."/>
            <person name="Raymond C."/>
            <person name="Retta R."/>
            <person name="Richardson S."/>
            <person name="Rise C."/>
            <person name="Rodriguez J."/>
            <person name="Rogers J."/>
            <person name="Rogov P."/>
            <person name="Rutman M."/>
            <person name="Schupbach R."/>
            <person name="Seaman C."/>
            <person name="Settipalli S."/>
            <person name="Sharpe T."/>
            <person name="Sheridan J."/>
            <person name="Sherpa N."/>
            <person name="Shi J."/>
            <person name="Smirnov S."/>
            <person name="Smith C."/>
            <person name="Sougnez C."/>
            <person name="Spencer B."/>
            <person name="Stalker J."/>
            <person name="Stange-thomann N."/>
            <person name="Stavropoulos S."/>
            <person name="Stetson K."/>
            <person name="Stone C."/>
            <person name="Stone S."/>
            <person name="Stubbs M."/>
            <person name="Talamas J."/>
            <person name="Tchuinga P."/>
            <person name="Tenzing P."/>
            <person name="Tesfaye S."/>
            <person name="Theodore J."/>
            <person name="Thoulutsang Y."/>
            <person name="Topham K."/>
            <person name="Towey S."/>
            <person name="Tsamla T."/>
            <person name="Tsomo N."/>
            <person name="Vallee D."/>
            <person name="Vassiliev H."/>
            <person name="Venkataraman V."/>
            <person name="Vinson J."/>
            <person name="Vo A."/>
            <person name="Wade C."/>
            <person name="Wang S."/>
            <person name="Wangchuk T."/>
            <person name="Wangdi T."/>
            <person name="Whittaker C."/>
            <person name="Wilkinson J."/>
            <person name="Wu Y."/>
            <person name="Wyman D."/>
            <person name="Yadav S."/>
            <person name="Yang S."/>
            <person name="Yang X."/>
            <person name="Yeager S."/>
            <person name="Yee E."/>
            <person name="Young G."/>
            <person name="Zainoun J."/>
            <person name="Zembeck L."/>
            <person name="Zimmer A."/>
            <person name="Zody M."/>
            <person name="Lander E."/>
        </authorList>
    </citation>
    <scope>NUCLEOTIDE SEQUENCE [LARGE SCALE GENOMIC DNA]</scope>
</reference>
<keyword evidence="1" id="KW-0479">Metal-binding</keyword>
<dbReference type="GO" id="GO:0003676">
    <property type="term" value="F:nucleic acid binding"/>
    <property type="evidence" value="ECO:0007669"/>
    <property type="project" value="InterPro"/>
</dbReference>
<protein>
    <recommendedName>
        <fullName evidence="6">CCHC-type domain-containing protein</fullName>
    </recommendedName>
</protein>
<dbReference type="Ensembl" id="ENSCSAVT00000017990.1">
    <property type="protein sequence ID" value="ENSCSAVP00000017796.1"/>
    <property type="gene ID" value="ENSCSAVG00000010478.1"/>
</dbReference>
<dbReference type="OMA" id="QLCGSVE"/>
<dbReference type="SMART" id="SM00343">
    <property type="entry name" value="ZnF_C2HC"/>
    <property type="match status" value="4"/>
</dbReference>
<reference evidence="7" key="3">
    <citation type="submission" date="2025-09" db="UniProtKB">
        <authorList>
            <consortium name="Ensembl"/>
        </authorList>
    </citation>
    <scope>IDENTIFICATION</scope>
</reference>
<dbReference type="InterPro" id="IPR042246">
    <property type="entry name" value="ZCCHC9"/>
</dbReference>
<dbReference type="PANTHER" id="PTHR46242">
    <property type="entry name" value="ZINC FINGER CCHC DOMAIN-CONTAINING PROTEIN 9 ZCCHC9"/>
    <property type="match status" value="1"/>
</dbReference>
<dbReference type="GeneTree" id="ENSGT00950000183041"/>